<evidence type="ECO:0000256" key="3">
    <source>
        <dbReference type="ARBA" id="ARBA00022630"/>
    </source>
</evidence>
<dbReference type="EMBL" id="WSES01000003">
    <property type="protein sequence ID" value="MVW60749.1"/>
    <property type="molecule type" value="Genomic_DNA"/>
</dbReference>
<comment type="caution">
    <text evidence="13">The sequence shown here is derived from an EMBL/GenBank/DDBJ whole genome shotgun (WGS) entry which is preliminary data.</text>
</comment>
<evidence type="ECO:0000256" key="5">
    <source>
        <dbReference type="ARBA" id="ARBA00022723"/>
    </source>
</evidence>
<dbReference type="EC" id="2.7.1.180" evidence="1 10"/>
<evidence type="ECO:0000256" key="2">
    <source>
        <dbReference type="ARBA" id="ARBA00016337"/>
    </source>
</evidence>
<keyword evidence="4 10" id="KW-0808">Transferase</keyword>
<gene>
    <name evidence="13" type="ORF">GPY61_12495</name>
</gene>
<reference evidence="13 14" key="1">
    <citation type="submission" date="2019-12" db="EMBL/GenBank/DDBJ databases">
        <authorList>
            <person name="Li C."/>
            <person name="Zhao J."/>
        </authorList>
    </citation>
    <scope>NUCLEOTIDE SEQUENCE [LARGE SCALE GENOMIC DNA]</scope>
    <source>
        <strain evidence="13 14">NEAU-DD11</strain>
    </source>
</reference>
<evidence type="ECO:0000256" key="8">
    <source>
        <dbReference type="ARBA" id="ARBA00031306"/>
    </source>
</evidence>
<feature type="compositionally biased region" description="Basic residues" evidence="12">
    <location>
        <begin position="1"/>
        <end position="15"/>
    </location>
</feature>
<evidence type="ECO:0000256" key="9">
    <source>
        <dbReference type="ARBA" id="ARBA00048540"/>
    </source>
</evidence>
<evidence type="ECO:0000313" key="14">
    <source>
        <dbReference type="Proteomes" id="UP000443353"/>
    </source>
</evidence>
<comment type="cofactor">
    <cofactor evidence="11">
        <name>Mg(2+)</name>
        <dbReference type="ChEBI" id="CHEBI:18420"/>
    </cofactor>
    <cofactor evidence="11">
        <name>Mn(2+)</name>
        <dbReference type="ChEBI" id="CHEBI:29035"/>
    </cofactor>
    <text evidence="11">Magnesium. Can also use manganese.</text>
</comment>
<feature type="region of interest" description="Disordered" evidence="12">
    <location>
        <begin position="1"/>
        <end position="31"/>
    </location>
</feature>
<dbReference type="GO" id="GO:0016740">
    <property type="term" value="F:transferase activity"/>
    <property type="evidence" value="ECO:0007669"/>
    <property type="project" value="UniProtKB-UniRule"/>
</dbReference>
<dbReference type="SUPFAM" id="SSF143631">
    <property type="entry name" value="ApbE-like"/>
    <property type="match status" value="1"/>
</dbReference>
<comment type="similarity">
    <text evidence="10">Belongs to the ApbE family.</text>
</comment>
<keyword evidence="7 10" id="KW-0460">Magnesium</keyword>
<feature type="binding site" evidence="11">
    <location>
        <position position="158"/>
    </location>
    <ligand>
        <name>Mg(2+)</name>
        <dbReference type="ChEBI" id="CHEBI:18420"/>
    </ligand>
</feature>
<comment type="catalytic activity">
    <reaction evidence="9 10">
        <text>L-threonyl-[protein] + FAD = FMN-L-threonyl-[protein] + AMP + H(+)</text>
        <dbReference type="Rhea" id="RHEA:36847"/>
        <dbReference type="Rhea" id="RHEA-COMP:11060"/>
        <dbReference type="Rhea" id="RHEA-COMP:11061"/>
        <dbReference type="ChEBI" id="CHEBI:15378"/>
        <dbReference type="ChEBI" id="CHEBI:30013"/>
        <dbReference type="ChEBI" id="CHEBI:57692"/>
        <dbReference type="ChEBI" id="CHEBI:74257"/>
        <dbReference type="ChEBI" id="CHEBI:456215"/>
        <dbReference type="EC" id="2.7.1.180"/>
    </reaction>
</comment>
<evidence type="ECO:0000256" key="12">
    <source>
        <dbReference type="SAM" id="MobiDB-lite"/>
    </source>
</evidence>
<dbReference type="InterPro" id="IPR003374">
    <property type="entry name" value="ApbE-like_sf"/>
</dbReference>
<sequence length="311" mass="33731">MGRRAHPPAGSRRRGCVPPYPDPRPPRQISDPMFHRTFASMNTRLSMVLPSTADQAGARLADEVQGLLREQESIMSRFSPDGDLAVLNRHAARGAVPVNDALWTVLDACMRHHRLTGGAFDIAQGAGRPGHGMHHLDVDPDAHTVRFTEPGLQLDLGGIGKGIALDLIRQFLLDRHVEQAFLSFGESSVAVIGSHPAGVCWQVGVEHMFEPGTSLHRFDLRDGAMSTSGNRPGETHIIDPANGQAVTGCRTVSVACPGAADAEALSTALFVLPAARRAEVLRRYRDAQAVAFDYGLAGGAWRVEKEWRYEQ</sequence>
<dbReference type="Proteomes" id="UP000443353">
    <property type="component" value="Unassembled WGS sequence"/>
</dbReference>
<keyword evidence="3 10" id="KW-0285">Flavoprotein</keyword>
<dbReference type="AlphaFoldDB" id="A0A7X3G0E3"/>
<evidence type="ECO:0000256" key="6">
    <source>
        <dbReference type="ARBA" id="ARBA00022827"/>
    </source>
</evidence>
<keyword evidence="6 10" id="KW-0274">FAD</keyword>
<name>A0A7X3G0E3_9BURK</name>
<dbReference type="Pfam" id="PF02424">
    <property type="entry name" value="ApbE"/>
    <property type="match status" value="2"/>
</dbReference>
<evidence type="ECO:0000256" key="7">
    <source>
        <dbReference type="ARBA" id="ARBA00022842"/>
    </source>
</evidence>
<dbReference type="Gene3D" id="3.10.520.10">
    <property type="entry name" value="ApbE-like domains"/>
    <property type="match status" value="1"/>
</dbReference>
<keyword evidence="5 10" id="KW-0479">Metal-binding</keyword>
<evidence type="ECO:0000256" key="11">
    <source>
        <dbReference type="PIRSR" id="PIRSR006268-2"/>
    </source>
</evidence>
<dbReference type="PIRSF" id="PIRSF006268">
    <property type="entry name" value="ApbE"/>
    <property type="match status" value="1"/>
</dbReference>
<evidence type="ECO:0000256" key="1">
    <source>
        <dbReference type="ARBA" id="ARBA00011955"/>
    </source>
</evidence>
<evidence type="ECO:0000313" key="13">
    <source>
        <dbReference type="EMBL" id="MVW60749.1"/>
    </source>
</evidence>
<protein>
    <recommendedName>
        <fullName evidence="2 10">FAD:protein FMN transferase</fullName>
        <ecNumber evidence="1 10">2.7.1.180</ecNumber>
    </recommendedName>
    <alternativeName>
        <fullName evidence="8 10">Flavin transferase</fullName>
    </alternativeName>
</protein>
<dbReference type="InterPro" id="IPR024932">
    <property type="entry name" value="ApbE"/>
</dbReference>
<keyword evidence="14" id="KW-1185">Reference proteome</keyword>
<proteinExistence type="inferred from homology"/>
<accession>A0A7X3G0E3</accession>
<dbReference type="PANTHER" id="PTHR30040">
    <property type="entry name" value="THIAMINE BIOSYNTHESIS LIPOPROTEIN APBE"/>
    <property type="match status" value="1"/>
</dbReference>
<evidence type="ECO:0000256" key="10">
    <source>
        <dbReference type="PIRNR" id="PIRNR006268"/>
    </source>
</evidence>
<feature type="binding site" evidence="11">
    <location>
        <position position="267"/>
    </location>
    <ligand>
        <name>Mg(2+)</name>
        <dbReference type="ChEBI" id="CHEBI:18420"/>
    </ligand>
</feature>
<organism evidence="13 14">
    <name type="scientific">Massilia cellulosiltytica</name>
    <dbReference type="NCBI Taxonomy" id="2683234"/>
    <lineage>
        <taxon>Bacteria</taxon>
        <taxon>Pseudomonadati</taxon>
        <taxon>Pseudomonadota</taxon>
        <taxon>Betaproteobacteria</taxon>
        <taxon>Burkholderiales</taxon>
        <taxon>Oxalobacteraceae</taxon>
        <taxon>Telluria group</taxon>
        <taxon>Massilia</taxon>
    </lineage>
</organism>
<dbReference type="GO" id="GO:0046872">
    <property type="term" value="F:metal ion binding"/>
    <property type="evidence" value="ECO:0007669"/>
    <property type="project" value="UniProtKB-UniRule"/>
</dbReference>
<evidence type="ECO:0000256" key="4">
    <source>
        <dbReference type="ARBA" id="ARBA00022679"/>
    </source>
</evidence>
<dbReference type="PANTHER" id="PTHR30040:SF2">
    <property type="entry name" value="FAD:PROTEIN FMN TRANSFERASE"/>
    <property type="match status" value="1"/>
</dbReference>